<accession>A0A3M7SN73</accession>
<evidence type="ECO:0000313" key="2">
    <source>
        <dbReference type="Proteomes" id="UP000276133"/>
    </source>
</evidence>
<keyword evidence="2" id="KW-1185">Reference proteome</keyword>
<reference evidence="1 2" key="1">
    <citation type="journal article" date="2018" name="Sci. Rep.">
        <title>Genomic signatures of local adaptation to the degree of environmental predictability in rotifers.</title>
        <authorList>
            <person name="Franch-Gras L."/>
            <person name="Hahn C."/>
            <person name="Garcia-Roger E.M."/>
            <person name="Carmona M.J."/>
            <person name="Serra M."/>
            <person name="Gomez A."/>
        </authorList>
    </citation>
    <scope>NUCLEOTIDE SEQUENCE [LARGE SCALE GENOMIC DNA]</scope>
    <source>
        <strain evidence="1">HYR1</strain>
    </source>
</reference>
<comment type="caution">
    <text evidence="1">The sequence shown here is derived from an EMBL/GenBank/DDBJ whole genome shotgun (WGS) entry which is preliminary data.</text>
</comment>
<sequence length="73" mass="8575">MENYDKKIITTFCGKKGDFTLTRLIFLLIGFTATFTKKHNLIEENLELSLSDWFYPRSIILIAIIRHDMSSNF</sequence>
<dbReference type="EMBL" id="REGN01001064">
    <property type="protein sequence ID" value="RNA37301.1"/>
    <property type="molecule type" value="Genomic_DNA"/>
</dbReference>
<protein>
    <submittedName>
        <fullName evidence="1">Uncharacterized protein</fullName>
    </submittedName>
</protein>
<dbReference type="AlphaFoldDB" id="A0A3M7SN73"/>
<dbReference type="Proteomes" id="UP000276133">
    <property type="component" value="Unassembled WGS sequence"/>
</dbReference>
<name>A0A3M7SN73_BRAPC</name>
<proteinExistence type="predicted"/>
<organism evidence="1 2">
    <name type="scientific">Brachionus plicatilis</name>
    <name type="common">Marine rotifer</name>
    <name type="synonym">Brachionus muelleri</name>
    <dbReference type="NCBI Taxonomy" id="10195"/>
    <lineage>
        <taxon>Eukaryota</taxon>
        <taxon>Metazoa</taxon>
        <taxon>Spiralia</taxon>
        <taxon>Gnathifera</taxon>
        <taxon>Rotifera</taxon>
        <taxon>Eurotatoria</taxon>
        <taxon>Monogononta</taxon>
        <taxon>Pseudotrocha</taxon>
        <taxon>Ploima</taxon>
        <taxon>Brachionidae</taxon>
        <taxon>Brachionus</taxon>
    </lineage>
</organism>
<gene>
    <name evidence="1" type="ORF">BpHYR1_011237</name>
</gene>
<evidence type="ECO:0000313" key="1">
    <source>
        <dbReference type="EMBL" id="RNA37301.1"/>
    </source>
</evidence>